<dbReference type="EMBL" id="NJAK01000001">
    <property type="protein sequence ID" value="PHM61181.1"/>
    <property type="molecule type" value="Genomic_DNA"/>
</dbReference>
<keyword evidence="4" id="KW-1185">Reference proteome</keyword>
<dbReference type="InterPro" id="IPR027826">
    <property type="entry name" value="DUF4431"/>
</dbReference>
<sequence>MLKKIAVALFLVSATANATDLPYFKTVGVSGILSTVDGDDDGLPYSLKEMPVIKLDSPVNVIAPSSDDEDTETFTEIGVSTIQLAMDKDWMMEKFRQMKGQRARVMCGFYHSHTAHHVTPVVCDVANITTIN</sequence>
<comment type="caution">
    <text evidence="3">The sequence shown here is derived from an EMBL/GenBank/DDBJ whole genome shotgun (WGS) entry which is preliminary data.</text>
</comment>
<dbReference type="OrthoDB" id="1522627at2"/>
<organism evidence="3 4">
    <name type="scientific">Xenorhabdus ishibashii</name>
    <dbReference type="NCBI Taxonomy" id="1034471"/>
    <lineage>
        <taxon>Bacteria</taxon>
        <taxon>Pseudomonadati</taxon>
        <taxon>Pseudomonadota</taxon>
        <taxon>Gammaproteobacteria</taxon>
        <taxon>Enterobacterales</taxon>
        <taxon>Morganellaceae</taxon>
        <taxon>Xenorhabdus</taxon>
    </lineage>
</organism>
<evidence type="ECO:0000313" key="4">
    <source>
        <dbReference type="Proteomes" id="UP000222168"/>
    </source>
</evidence>
<dbReference type="RefSeq" id="WP_099116384.1">
    <property type="nucleotide sequence ID" value="NZ_NJAK01000001.1"/>
</dbReference>
<dbReference type="Proteomes" id="UP000222168">
    <property type="component" value="Unassembled WGS sequence"/>
</dbReference>
<feature type="chain" id="PRO_5012022512" description="DUF4431 domain-containing protein" evidence="1">
    <location>
        <begin position="19"/>
        <end position="132"/>
    </location>
</feature>
<accession>A0A2D0KCM5</accession>
<reference evidence="3 4" key="1">
    <citation type="journal article" date="2017" name="Nat. Microbiol.">
        <title>Natural product diversity associated with the nematode symbionts Photorhabdus and Xenorhabdus.</title>
        <authorList>
            <person name="Tobias N.J."/>
            <person name="Wolff H."/>
            <person name="Djahanschiri B."/>
            <person name="Grundmann F."/>
            <person name="Kronenwerth M."/>
            <person name="Shi Y.M."/>
            <person name="Simonyi S."/>
            <person name="Grun P."/>
            <person name="Shapiro-Ilan D."/>
            <person name="Pidot S.J."/>
            <person name="Stinear T.P."/>
            <person name="Ebersberger I."/>
            <person name="Bode H.B."/>
        </authorList>
    </citation>
    <scope>NUCLEOTIDE SEQUENCE [LARGE SCALE GENOMIC DNA]</scope>
    <source>
        <strain evidence="3 4">DSM 22670</strain>
    </source>
</reference>
<protein>
    <recommendedName>
        <fullName evidence="2">DUF4431 domain-containing protein</fullName>
    </recommendedName>
</protein>
<dbReference type="Pfam" id="PF14485">
    <property type="entry name" value="DUF4431"/>
    <property type="match status" value="1"/>
</dbReference>
<evidence type="ECO:0000259" key="2">
    <source>
        <dbReference type="Pfam" id="PF14485"/>
    </source>
</evidence>
<feature type="signal peptide" evidence="1">
    <location>
        <begin position="1"/>
        <end position="18"/>
    </location>
</feature>
<gene>
    <name evidence="3" type="ORF">Xish_00303</name>
</gene>
<dbReference type="AlphaFoldDB" id="A0A2D0KCM5"/>
<keyword evidence="1" id="KW-0732">Signal</keyword>
<evidence type="ECO:0000313" key="3">
    <source>
        <dbReference type="EMBL" id="PHM61181.1"/>
    </source>
</evidence>
<proteinExistence type="predicted"/>
<feature type="domain" description="DUF4431" evidence="2">
    <location>
        <begin position="81"/>
        <end position="129"/>
    </location>
</feature>
<evidence type="ECO:0000256" key="1">
    <source>
        <dbReference type="SAM" id="SignalP"/>
    </source>
</evidence>
<name>A0A2D0KCM5_9GAMM</name>